<keyword evidence="3" id="KW-1185">Reference proteome</keyword>
<feature type="compositionally biased region" description="Low complexity" evidence="1">
    <location>
        <begin position="45"/>
        <end position="55"/>
    </location>
</feature>
<dbReference type="Proteomes" id="UP000655044">
    <property type="component" value="Unassembled WGS sequence"/>
</dbReference>
<evidence type="ECO:0000313" key="3">
    <source>
        <dbReference type="Proteomes" id="UP000655044"/>
    </source>
</evidence>
<gene>
    <name evidence="2" type="ORF">Pro02_69810</name>
</gene>
<feature type="region of interest" description="Disordered" evidence="1">
    <location>
        <begin position="1"/>
        <end position="64"/>
    </location>
</feature>
<proteinExistence type="predicted"/>
<accession>A0A8J3SF45</accession>
<reference evidence="2" key="1">
    <citation type="submission" date="2021-01" db="EMBL/GenBank/DDBJ databases">
        <title>Whole genome shotgun sequence of Planobispora rosea NBRC 15558.</title>
        <authorList>
            <person name="Komaki H."/>
            <person name="Tamura T."/>
        </authorList>
    </citation>
    <scope>NUCLEOTIDE SEQUENCE</scope>
    <source>
        <strain evidence="2">NBRC 15558</strain>
    </source>
</reference>
<sequence length="64" mass="6524">MTVLHPTGCFTKFERIPNGPDLSPGSDEQPPAMGQARSTPVGESAGDARAAGAARPVSLTCRGT</sequence>
<evidence type="ECO:0000256" key="1">
    <source>
        <dbReference type="SAM" id="MobiDB-lite"/>
    </source>
</evidence>
<dbReference type="AlphaFoldDB" id="A0A8J3SF45"/>
<protein>
    <submittedName>
        <fullName evidence="2">Uncharacterized protein</fullName>
    </submittedName>
</protein>
<dbReference type="EMBL" id="BOOI01000084">
    <property type="protein sequence ID" value="GIH88573.1"/>
    <property type="molecule type" value="Genomic_DNA"/>
</dbReference>
<organism evidence="2 3">
    <name type="scientific">Planobispora rosea</name>
    <dbReference type="NCBI Taxonomy" id="35762"/>
    <lineage>
        <taxon>Bacteria</taxon>
        <taxon>Bacillati</taxon>
        <taxon>Actinomycetota</taxon>
        <taxon>Actinomycetes</taxon>
        <taxon>Streptosporangiales</taxon>
        <taxon>Streptosporangiaceae</taxon>
        <taxon>Planobispora</taxon>
    </lineage>
</organism>
<comment type="caution">
    <text evidence="2">The sequence shown here is derived from an EMBL/GenBank/DDBJ whole genome shotgun (WGS) entry which is preliminary data.</text>
</comment>
<name>A0A8J3SF45_PLARO</name>
<evidence type="ECO:0000313" key="2">
    <source>
        <dbReference type="EMBL" id="GIH88573.1"/>
    </source>
</evidence>